<organism evidence="3 4">
    <name type="scientific">Tanacetum coccineum</name>
    <dbReference type="NCBI Taxonomy" id="301880"/>
    <lineage>
        <taxon>Eukaryota</taxon>
        <taxon>Viridiplantae</taxon>
        <taxon>Streptophyta</taxon>
        <taxon>Embryophyta</taxon>
        <taxon>Tracheophyta</taxon>
        <taxon>Spermatophyta</taxon>
        <taxon>Magnoliopsida</taxon>
        <taxon>eudicotyledons</taxon>
        <taxon>Gunneridae</taxon>
        <taxon>Pentapetalae</taxon>
        <taxon>asterids</taxon>
        <taxon>campanulids</taxon>
        <taxon>Asterales</taxon>
        <taxon>Asteraceae</taxon>
        <taxon>Asteroideae</taxon>
        <taxon>Anthemideae</taxon>
        <taxon>Anthemidinae</taxon>
        <taxon>Tanacetum</taxon>
    </lineage>
</organism>
<keyword evidence="3" id="KW-0808">Transferase</keyword>
<evidence type="ECO:0000256" key="2">
    <source>
        <dbReference type="SAM" id="MobiDB-lite"/>
    </source>
</evidence>
<evidence type="ECO:0000256" key="1">
    <source>
        <dbReference type="SAM" id="Coils"/>
    </source>
</evidence>
<feature type="coiled-coil region" evidence="1">
    <location>
        <begin position="432"/>
        <end position="473"/>
    </location>
</feature>
<dbReference type="GO" id="GO:0003964">
    <property type="term" value="F:RNA-directed DNA polymerase activity"/>
    <property type="evidence" value="ECO:0007669"/>
    <property type="project" value="UniProtKB-KW"/>
</dbReference>
<dbReference type="Proteomes" id="UP001151760">
    <property type="component" value="Unassembled WGS sequence"/>
</dbReference>
<feature type="region of interest" description="Disordered" evidence="2">
    <location>
        <begin position="479"/>
        <end position="524"/>
    </location>
</feature>
<keyword evidence="4" id="KW-1185">Reference proteome</keyword>
<accession>A0ABQ5FM65</accession>
<evidence type="ECO:0000313" key="4">
    <source>
        <dbReference type="Proteomes" id="UP001151760"/>
    </source>
</evidence>
<feature type="region of interest" description="Disordered" evidence="2">
    <location>
        <begin position="726"/>
        <end position="746"/>
    </location>
</feature>
<keyword evidence="3" id="KW-0548">Nucleotidyltransferase</keyword>
<proteinExistence type="predicted"/>
<dbReference type="InterPro" id="IPR036397">
    <property type="entry name" value="RNaseH_sf"/>
</dbReference>
<protein>
    <submittedName>
        <fullName evidence="3">Reverse transcriptase domain-containing protein</fullName>
    </submittedName>
</protein>
<dbReference type="Gene3D" id="3.30.420.10">
    <property type="entry name" value="Ribonuclease H-like superfamily/Ribonuclease H"/>
    <property type="match status" value="1"/>
</dbReference>
<feature type="region of interest" description="Disordered" evidence="2">
    <location>
        <begin position="41"/>
        <end position="90"/>
    </location>
</feature>
<sequence>MSTRSTSSNLFSPLRDPESLIRRRNFGEPSSLFNFEEVMSISHNNQGPPPAGPLPPNNNGPPPLVRPNEQAPQSMEELCQPSINGRGGPIASIPIQATDFRLRHHMIQQQNRVSDDALRLSLFPYSLTHHAIACNIIANPRGDVKAITTRSGFAYDGTTIPPTPSPLSKEVEREAKTTKDKFLQIFQILRFDISFTDVVLHMPKFASTFKSLLIDYDVDPRVLLILGRPFLRTERSLIDVYGKELTLRVDDEAITFKVGQTYELLPTLLADSPFDEEYDLNKLSYYMKPLIEEPPELELKDLPSHLEYAFLEGTDKLPVIISKELKDDEKAALLKYQLRFHGIKDAKSLWAAIKSRFGGNVESKKMQKNVLKQQFENFSVSDTEGLDKAYDRSSWCTLFLMKMQIKKFLRALPSSWNNVALNNKEQILEFKVKDKSNAVTRLKNQLDESLREKDYLKAKLEQLETSSKNLNKLINSQLSSKDKTSQYGDQLNENDSSGSELFNSVFDSRSSDGDDNQTNDRVESVRPSGVIIEDWVSDDEDIFQSNDLQATNKPSFKRIEFTNADDTVKPKQMKNLWINHVQNPKGNPQQALKNKGIFDSGCSRHMTGNKDFLLTIKTLMEVLFCFWWNSRCFAERKNRTLIEAARTMLADSLLPTVFWAEAVNTACYVLNRVLVTKPYNKTPYELIIGRTTKRLKKSVDARQSKEKNVSTQQYIVFPLWSSISSSYKSSDETYKNDTADDAAGETPVQKPYNKELLQGKATKASSTNSFNIVSTPVNAASAPITSNDARPSFVSLGGSFPLNVNDLIDDPLMPDFWEKLLKFKYWQADFNNMEPSTVVSPIPTTRVHSIHPKDQIIRDPKSAVQTGGMTKKSSGEHAMISYIQNQRRSNHKDFQNCLLSCSSVASAGTHKDSSSP</sequence>
<gene>
    <name evidence="3" type="ORF">Tco_1015925</name>
</gene>
<dbReference type="InterPro" id="IPR039537">
    <property type="entry name" value="Retrotran_Ty1/copia-like"/>
</dbReference>
<reference evidence="3" key="2">
    <citation type="submission" date="2022-01" db="EMBL/GenBank/DDBJ databases">
        <authorList>
            <person name="Yamashiro T."/>
            <person name="Shiraishi A."/>
            <person name="Satake H."/>
            <person name="Nakayama K."/>
        </authorList>
    </citation>
    <scope>NUCLEOTIDE SEQUENCE</scope>
</reference>
<keyword evidence="1" id="KW-0175">Coiled coil</keyword>
<comment type="caution">
    <text evidence="3">The sequence shown here is derived from an EMBL/GenBank/DDBJ whole genome shotgun (WGS) entry which is preliminary data.</text>
</comment>
<feature type="compositionally biased region" description="Basic and acidic residues" evidence="2">
    <location>
        <begin position="729"/>
        <end position="738"/>
    </location>
</feature>
<feature type="compositionally biased region" description="Polar residues" evidence="2">
    <location>
        <begin position="479"/>
        <end position="508"/>
    </location>
</feature>
<dbReference type="PANTHER" id="PTHR42648:SF32">
    <property type="entry name" value="RIBONUCLEASE H-LIKE DOMAIN, GAG-PRE-INTEGRASE DOMAIN PROTEIN-RELATED"/>
    <property type="match status" value="1"/>
</dbReference>
<evidence type="ECO:0000313" key="3">
    <source>
        <dbReference type="EMBL" id="GJT64445.1"/>
    </source>
</evidence>
<reference evidence="3" key="1">
    <citation type="journal article" date="2022" name="Int. J. Mol. Sci.">
        <title>Draft Genome of Tanacetum Coccineum: Genomic Comparison of Closely Related Tanacetum-Family Plants.</title>
        <authorList>
            <person name="Yamashiro T."/>
            <person name="Shiraishi A."/>
            <person name="Nakayama K."/>
            <person name="Satake H."/>
        </authorList>
    </citation>
    <scope>NUCLEOTIDE SEQUENCE</scope>
</reference>
<keyword evidence="3" id="KW-0695">RNA-directed DNA polymerase</keyword>
<name>A0ABQ5FM65_9ASTR</name>
<dbReference type="SUPFAM" id="SSF53098">
    <property type="entry name" value="Ribonuclease H-like"/>
    <property type="match status" value="1"/>
</dbReference>
<dbReference type="EMBL" id="BQNB010017544">
    <property type="protein sequence ID" value="GJT64445.1"/>
    <property type="molecule type" value="Genomic_DNA"/>
</dbReference>
<feature type="compositionally biased region" description="Pro residues" evidence="2">
    <location>
        <begin position="47"/>
        <end position="65"/>
    </location>
</feature>
<dbReference type="InterPro" id="IPR012337">
    <property type="entry name" value="RNaseH-like_sf"/>
</dbReference>
<dbReference type="PANTHER" id="PTHR42648">
    <property type="entry name" value="TRANSPOSASE, PUTATIVE-RELATED"/>
    <property type="match status" value="1"/>
</dbReference>